<dbReference type="RefSeq" id="WP_390301026.1">
    <property type="nucleotide sequence ID" value="NZ_JBHRRZ010000001.1"/>
</dbReference>
<keyword evidence="1" id="KW-1133">Transmembrane helix</keyword>
<keyword evidence="1" id="KW-0472">Membrane</keyword>
<evidence type="ECO:0000313" key="2">
    <source>
        <dbReference type="EMBL" id="MFC2946754.1"/>
    </source>
</evidence>
<evidence type="ECO:0000313" key="3">
    <source>
        <dbReference type="Proteomes" id="UP001595387"/>
    </source>
</evidence>
<comment type="caution">
    <text evidence="2">The sequence shown here is derived from an EMBL/GenBank/DDBJ whole genome shotgun (WGS) entry which is preliminary data.</text>
</comment>
<name>A0ABV7A1L2_9BACI</name>
<reference evidence="3" key="1">
    <citation type="journal article" date="2019" name="Int. J. Syst. Evol. Microbiol.">
        <title>The Global Catalogue of Microorganisms (GCM) 10K type strain sequencing project: providing services to taxonomists for standard genome sequencing and annotation.</title>
        <authorList>
            <consortium name="The Broad Institute Genomics Platform"/>
            <consortium name="The Broad Institute Genome Sequencing Center for Infectious Disease"/>
            <person name="Wu L."/>
            <person name="Ma J."/>
        </authorList>
    </citation>
    <scope>NUCLEOTIDE SEQUENCE [LARGE SCALE GENOMIC DNA]</scope>
    <source>
        <strain evidence="3">KCTC 13193</strain>
    </source>
</reference>
<proteinExistence type="predicted"/>
<accession>A0ABV7A1L2</accession>
<evidence type="ECO:0008006" key="4">
    <source>
        <dbReference type="Google" id="ProtNLM"/>
    </source>
</evidence>
<dbReference type="EMBL" id="JBHRRZ010000001">
    <property type="protein sequence ID" value="MFC2946754.1"/>
    <property type="molecule type" value="Genomic_DNA"/>
</dbReference>
<organism evidence="2 3">
    <name type="scientific">Virgibacillus sediminis</name>
    <dbReference type="NCBI Taxonomy" id="202260"/>
    <lineage>
        <taxon>Bacteria</taxon>
        <taxon>Bacillati</taxon>
        <taxon>Bacillota</taxon>
        <taxon>Bacilli</taxon>
        <taxon>Bacillales</taxon>
        <taxon>Bacillaceae</taxon>
        <taxon>Virgibacillus</taxon>
    </lineage>
</organism>
<protein>
    <recommendedName>
        <fullName evidence="4">Group-specific protein</fullName>
    </recommendedName>
</protein>
<feature type="transmembrane region" description="Helical" evidence="1">
    <location>
        <begin position="34"/>
        <end position="56"/>
    </location>
</feature>
<sequence length="62" mass="6662">MVITGQLIFKLSSILALISTILLLSVHITGTIDVPIPAIIILTFTSISGVSVAFFMDKEETK</sequence>
<dbReference type="Proteomes" id="UP001595387">
    <property type="component" value="Unassembled WGS sequence"/>
</dbReference>
<evidence type="ECO:0000256" key="1">
    <source>
        <dbReference type="SAM" id="Phobius"/>
    </source>
</evidence>
<gene>
    <name evidence="2" type="ORF">ACFODW_00030</name>
</gene>
<keyword evidence="3" id="KW-1185">Reference proteome</keyword>
<feature type="transmembrane region" description="Helical" evidence="1">
    <location>
        <begin position="7"/>
        <end position="28"/>
    </location>
</feature>
<keyword evidence="1" id="KW-0812">Transmembrane</keyword>